<feature type="active site" description="Proton donor/acceptor" evidence="7">
    <location>
        <position position="515"/>
    </location>
</feature>
<dbReference type="PANTHER" id="PTHR30582">
    <property type="entry name" value="L,D-TRANSPEPTIDASE"/>
    <property type="match status" value="1"/>
</dbReference>
<accession>A0A0K1EG90</accession>
<dbReference type="UniPathway" id="UPA00219"/>
<evidence type="ECO:0000256" key="2">
    <source>
        <dbReference type="ARBA" id="ARBA00005992"/>
    </source>
</evidence>
<feature type="region of interest" description="Disordered" evidence="8">
    <location>
        <begin position="1"/>
        <end position="21"/>
    </location>
</feature>
<evidence type="ECO:0000256" key="7">
    <source>
        <dbReference type="PROSITE-ProRule" id="PRU01373"/>
    </source>
</evidence>
<evidence type="ECO:0000256" key="3">
    <source>
        <dbReference type="ARBA" id="ARBA00022679"/>
    </source>
</evidence>
<feature type="domain" description="L,D-TPase catalytic" evidence="9">
    <location>
        <begin position="431"/>
        <end position="569"/>
    </location>
</feature>
<evidence type="ECO:0000313" key="10">
    <source>
        <dbReference type="EMBL" id="AKT39583.1"/>
    </source>
</evidence>
<dbReference type="EMBL" id="CP012159">
    <property type="protein sequence ID" value="AKT39583.1"/>
    <property type="molecule type" value="Genomic_DNA"/>
</dbReference>
<keyword evidence="5 7" id="KW-0573">Peptidoglycan synthesis</keyword>
<feature type="region of interest" description="Disordered" evidence="8">
    <location>
        <begin position="39"/>
        <end position="102"/>
    </location>
</feature>
<dbReference type="GO" id="GO:0005576">
    <property type="term" value="C:extracellular region"/>
    <property type="evidence" value="ECO:0007669"/>
    <property type="project" value="TreeGrafter"/>
</dbReference>
<dbReference type="GO" id="GO:0071555">
    <property type="term" value="P:cell wall organization"/>
    <property type="evidence" value="ECO:0007669"/>
    <property type="project" value="UniProtKB-UniRule"/>
</dbReference>
<dbReference type="InterPro" id="IPR038063">
    <property type="entry name" value="Transpep_catalytic_dom"/>
</dbReference>
<dbReference type="OrthoDB" id="9786799at2"/>
<keyword evidence="11" id="KW-1185">Reference proteome</keyword>
<evidence type="ECO:0000256" key="6">
    <source>
        <dbReference type="ARBA" id="ARBA00023316"/>
    </source>
</evidence>
<dbReference type="InterPro" id="IPR050979">
    <property type="entry name" value="LD-transpeptidase"/>
</dbReference>
<dbReference type="PROSITE" id="PS52029">
    <property type="entry name" value="LD_TPASE"/>
    <property type="match status" value="1"/>
</dbReference>
<keyword evidence="3" id="KW-0808">Transferase</keyword>
<organism evidence="10 11">
    <name type="scientific">Chondromyces crocatus</name>
    <dbReference type="NCBI Taxonomy" id="52"/>
    <lineage>
        <taxon>Bacteria</taxon>
        <taxon>Pseudomonadati</taxon>
        <taxon>Myxococcota</taxon>
        <taxon>Polyangia</taxon>
        <taxon>Polyangiales</taxon>
        <taxon>Polyangiaceae</taxon>
        <taxon>Chondromyces</taxon>
    </lineage>
</organism>
<reference evidence="10 11" key="1">
    <citation type="submission" date="2015-07" db="EMBL/GenBank/DDBJ databases">
        <title>Genome analysis of myxobacterium Chondromyces crocatus Cm c5 reveals a high potential for natural compound synthesis and the genetic basis for the loss of fruiting body formation.</title>
        <authorList>
            <person name="Zaburannyi N."/>
            <person name="Bunk B."/>
            <person name="Maier J."/>
            <person name="Overmann J."/>
            <person name="Mueller R."/>
        </authorList>
    </citation>
    <scope>NUCLEOTIDE SEQUENCE [LARGE SCALE GENOMIC DNA]</scope>
    <source>
        <strain evidence="10 11">Cm c5</strain>
    </source>
</reference>
<feature type="compositionally biased region" description="Low complexity" evidence="8">
    <location>
        <begin position="39"/>
        <end position="60"/>
    </location>
</feature>
<dbReference type="GO" id="GO:0016740">
    <property type="term" value="F:transferase activity"/>
    <property type="evidence" value="ECO:0007669"/>
    <property type="project" value="UniProtKB-KW"/>
</dbReference>
<dbReference type="InterPro" id="IPR005490">
    <property type="entry name" value="LD_TPept_cat_dom"/>
</dbReference>
<dbReference type="KEGG" id="ccro:CMC5_037320"/>
<keyword evidence="4 7" id="KW-0133">Cell shape</keyword>
<proteinExistence type="inferred from homology"/>
<name>A0A0K1EG90_CHOCO</name>
<comment type="similarity">
    <text evidence="2">Belongs to the YkuD family.</text>
</comment>
<dbReference type="GO" id="GO:0018104">
    <property type="term" value="P:peptidoglycan-protein cross-linking"/>
    <property type="evidence" value="ECO:0007669"/>
    <property type="project" value="TreeGrafter"/>
</dbReference>
<comment type="pathway">
    <text evidence="1 7">Cell wall biogenesis; peptidoglycan biosynthesis.</text>
</comment>
<dbReference type="AlphaFoldDB" id="A0A0K1EG90"/>
<dbReference type="GO" id="GO:0071972">
    <property type="term" value="F:peptidoglycan L,D-transpeptidase activity"/>
    <property type="evidence" value="ECO:0007669"/>
    <property type="project" value="TreeGrafter"/>
</dbReference>
<evidence type="ECO:0000259" key="9">
    <source>
        <dbReference type="PROSITE" id="PS52029"/>
    </source>
</evidence>
<protein>
    <recommendedName>
        <fullName evidence="9">L,D-TPase catalytic domain-containing protein</fullName>
    </recommendedName>
</protein>
<sequence length="570" mass="61733">MHRTRSTAPPRARGRGGQAAPRLRLSTFAALLLAAGGCGRSDASPASTGAGAPALSASADPTGSGSAEVTPAATGAPSGAAEDEPPPEPPGTPDVVSLAGVTTLPPPIAEGAPRLGITGLIVRAYARPTASSKVVGFLRAGAVVETEGDTAGTEGCPGGWRKLKPHGYVCLGREATLDLEHEVIRAATRRPDVTQKLPYMYGVVTRGGPAYARLPTEADLKRLEPSLKKHIDKWKKDSVSGATYGLDVWMKWADKPAPPALEAWEQKITDGVPWYLQGGRQVPNVSGAIKSAEDVKLGEVSRRNGMAFVESFLHEGRRYNVSPDLRVLPADRYRPIRGSDFHGWEIGKEIEFPFALIRRPGGKTWRLDGSKKLVEAGDLEWRSAVALTGKQQFFGGRLHYETKDGQWIDDRYAGRVDAAKKMPAWGKNGERWIDINLTKQVLVAYEGTTAVFATLVSTGEAGLADHEKTTATRKGIFRIHTKHVSSTMDSDTVGEEFELRDVPYVQYFQDGYALHGAYWHDSFGRPKSHGCINLAPEDARRLFWWTEPQVPPGWHGAARSLTGTVVFIHP</sequence>
<dbReference type="SUPFAM" id="SSF141523">
    <property type="entry name" value="L,D-transpeptidase catalytic domain-like"/>
    <property type="match status" value="1"/>
</dbReference>
<evidence type="ECO:0000256" key="4">
    <source>
        <dbReference type="ARBA" id="ARBA00022960"/>
    </source>
</evidence>
<evidence type="ECO:0000256" key="1">
    <source>
        <dbReference type="ARBA" id="ARBA00004752"/>
    </source>
</evidence>
<dbReference type="RefSeq" id="WP_050435974.1">
    <property type="nucleotide sequence ID" value="NZ_CP012159.1"/>
</dbReference>
<dbReference type="Gene3D" id="2.40.440.10">
    <property type="entry name" value="L,D-transpeptidase catalytic domain-like"/>
    <property type="match status" value="1"/>
</dbReference>
<feature type="compositionally biased region" description="Low complexity" evidence="8">
    <location>
        <begin position="70"/>
        <end position="80"/>
    </location>
</feature>
<dbReference type="GO" id="GO:0008360">
    <property type="term" value="P:regulation of cell shape"/>
    <property type="evidence" value="ECO:0007669"/>
    <property type="project" value="UniProtKB-UniRule"/>
</dbReference>
<evidence type="ECO:0000256" key="5">
    <source>
        <dbReference type="ARBA" id="ARBA00022984"/>
    </source>
</evidence>
<dbReference type="Proteomes" id="UP000067626">
    <property type="component" value="Chromosome"/>
</dbReference>
<keyword evidence="6 7" id="KW-0961">Cell wall biogenesis/degradation</keyword>
<evidence type="ECO:0000313" key="11">
    <source>
        <dbReference type="Proteomes" id="UP000067626"/>
    </source>
</evidence>
<dbReference type="CDD" id="cd16913">
    <property type="entry name" value="YkuD_like"/>
    <property type="match status" value="1"/>
</dbReference>
<feature type="active site" description="Nucleophile" evidence="7">
    <location>
        <position position="531"/>
    </location>
</feature>
<dbReference type="Pfam" id="PF03734">
    <property type="entry name" value="YkuD"/>
    <property type="match status" value="1"/>
</dbReference>
<evidence type="ECO:0000256" key="8">
    <source>
        <dbReference type="SAM" id="MobiDB-lite"/>
    </source>
</evidence>
<dbReference type="STRING" id="52.CMC5_037320"/>
<gene>
    <name evidence="10" type="ORF">CMC5_037320</name>
</gene>
<dbReference type="PANTHER" id="PTHR30582:SF2">
    <property type="entry name" value="L,D-TRANSPEPTIDASE YCIB-RELATED"/>
    <property type="match status" value="1"/>
</dbReference>